<dbReference type="PANTHER" id="PTHR24637:SF368">
    <property type="entry name" value="CUTICLE COLLAGEN 36"/>
    <property type="match status" value="1"/>
</dbReference>
<keyword evidence="1" id="KW-0677">Repeat</keyword>
<reference evidence="4 5" key="1">
    <citation type="submission" date="2024-08" db="EMBL/GenBank/DDBJ databases">
        <title>Gnathostoma spinigerum genome.</title>
        <authorList>
            <person name="Gonzalez-Bertolin B."/>
            <person name="Monzon S."/>
            <person name="Zaballos A."/>
            <person name="Jimenez P."/>
            <person name="Dekumyoy P."/>
            <person name="Varona S."/>
            <person name="Cuesta I."/>
            <person name="Sumanam S."/>
            <person name="Adisakwattana P."/>
            <person name="Gasser R.B."/>
            <person name="Hernandez-Gonzalez A."/>
            <person name="Young N.D."/>
            <person name="Perteguer M.J."/>
        </authorList>
    </citation>
    <scope>NUCLEOTIDE SEQUENCE [LARGE SCALE GENOMIC DNA]</scope>
    <source>
        <strain evidence="4">AL3</strain>
        <tissue evidence="4">Liver</tissue>
    </source>
</reference>
<feature type="compositionally biased region" description="Basic and acidic residues" evidence="2">
    <location>
        <begin position="153"/>
        <end position="163"/>
    </location>
</feature>
<dbReference type="SMART" id="SM01088">
    <property type="entry name" value="Col_cuticle_N"/>
    <property type="match status" value="1"/>
</dbReference>
<evidence type="ECO:0000259" key="3">
    <source>
        <dbReference type="SMART" id="SM01088"/>
    </source>
</evidence>
<dbReference type="Pfam" id="PF01391">
    <property type="entry name" value="Collagen"/>
    <property type="match status" value="2"/>
</dbReference>
<dbReference type="Pfam" id="PF01484">
    <property type="entry name" value="Col_cuticle_N"/>
    <property type="match status" value="1"/>
</dbReference>
<evidence type="ECO:0000313" key="5">
    <source>
        <dbReference type="Proteomes" id="UP001608902"/>
    </source>
</evidence>
<keyword evidence="5" id="KW-1185">Reference proteome</keyword>
<dbReference type="PANTHER" id="PTHR24637">
    <property type="entry name" value="COLLAGEN"/>
    <property type="match status" value="1"/>
</dbReference>
<feature type="compositionally biased region" description="Low complexity" evidence="2">
    <location>
        <begin position="271"/>
        <end position="281"/>
    </location>
</feature>
<dbReference type="AlphaFoldDB" id="A0ABD6EHB9"/>
<feature type="region of interest" description="Disordered" evidence="2">
    <location>
        <begin position="145"/>
        <end position="331"/>
    </location>
</feature>
<dbReference type="EMBL" id="JBGFUD010001806">
    <property type="protein sequence ID" value="MFH4976781.1"/>
    <property type="molecule type" value="Genomic_DNA"/>
</dbReference>
<protein>
    <recommendedName>
        <fullName evidence="3">Nematode cuticle collagen N-terminal domain-containing protein</fullName>
    </recommendedName>
</protein>
<gene>
    <name evidence="4" type="ORF">AB6A40_003490</name>
</gene>
<name>A0ABD6EHB9_9BILA</name>
<evidence type="ECO:0000313" key="4">
    <source>
        <dbReference type="EMBL" id="MFH4976781.1"/>
    </source>
</evidence>
<dbReference type="Proteomes" id="UP001608902">
    <property type="component" value="Unassembled WGS sequence"/>
</dbReference>
<proteinExistence type="predicted"/>
<evidence type="ECO:0000256" key="1">
    <source>
        <dbReference type="ARBA" id="ARBA00022737"/>
    </source>
</evidence>
<feature type="compositionally biased region" description="Pro residues" evidence="2">
    <location>
        <begin position="261"/>
        <end position="270"/>
    </location>
</feature>
<sequence length="331" mass="33787">MRRVAFVAVVASTFAVIASVITLPMLYRYVQSLESHLLFETDFCRSKSRDMWSEIYALHRDKGRSSTLRGRRSWLFGQWVPDGGAGGGAAEDNPEGFSGYTATNIAGLYGGATADAATVGSGYGSRPWLNADFNPMCCTCHQGPAGPPGPEGDPGKDGKDAPRGRNGRNGIDAKIPVQETSEPCVICPVGAPGEPGRMGPKGPPGPRGAVGENGMDGQRGAEGLVGQPGLQGPRGRLGPPGAQGIPGRVVFIPGEIGRPGPKGPVGPPGSPGLKGPNGVSRPGPPGSPGEPGRNGEEGRMGPTGPPGPTGDDGEEGSCAHCPVPRTPPGYF</sequence>
<feature type="compositionally biased region" description="Low complexity" evidence="2">
    <location>
        <begin position="224"/>
        <end position="243"/>
    </location>
</feature>
<accession>A0ABD6EHB9</accession>
<organism evidence="4 5">
    <name type="scientific">Gnathostoma spinigerum</name>
    <dbReference type="NCBI Taxonomy" id="75299"/>
    <lineage>
        <taxon>Eukaryota</taxon>
        <taxon>Metazoa</taxon>
        <taxon>Ecdysozoa</taxon>
        <taxon>Nematoda</taxon>
        <taxon>Chromadorea</taxon>
        <taxon>Rhabditida</taxon>
        <taxon>Spirurina</taxon>
        <taxon>Gnathostomatomorpha</taxon>
        <taxon>Gnathostomatoidea</taxon>
        <taxon>Gnathostomatidae</taxon>
        <taxon>Gnathostoma</taxon>
    </lineage>
</organism>
<feature type="domain" description="Nematode cuticle collagen N-terminal" evidence="3">
    <location>
        <begin position="3"/>
        <end position="55"/>
    </location>
</feature>
<dbReference type="InterPro" id="IPR008160">
    <property type="entry name" value="Collagen"/>
</dbReference>
<evidence type="ECO:0000256" key="2">
    <source>
        <dbReference type="SAM" id="MobiDB-lite"/>
    </source>
</evidence>
<dbReference type="InterPro" id="IPR002486">
    <property type="entry name" value="Col_cuticle_N"/>
</dbReference>
<comment type="caution">
    <text evidence="4">The sequence shown here is derived from an EMBL/GenBank/DDBJ whole genome shotgun (WGS) entry which is preliminary data.</text>
</comment>